<keyword evidence="2" id="KW-1185">Reference proteome</keyword>
<evidence type="ECO:0000313" key="2">
    <source>
        <dbReference type="Proteomes" id="UP000886885"/>
    </source>
</evidence>
<evidence type="ECO:0008006" key="3">
    <source>
        <dbReference type="Google" id="ProtNLM"/>
    </source>
</evidence>
<dbReference type="GO" id="GO:0031624">
    <property type="term" value="F:ubiquitin conjugating enzyme binding"/>
    <property type="evidence" value="ECO:0007669"/>
    <property type="project" value="TreeGrafter"/>
</dbReference>
<dbReference type="GO" id="GO:0043161">
    <property type="term" value="P:proteasome-mediated ubiquitin-dependent protein catabolic process"/>
    <property type="evidence" value="ECO:0007669"/>
    <property type="project" value="TreeGrafter"/>
</dbReference>
<dbReference type="GO" id="GO:0061630">
    <property type="term" value="F:ubiquitin protein ligase activity"/>
    <property type="evidence" value="ECO:0007669"/>
    <property type="project" value="TreeGrafter"/>
</dbReference>
<proteinExistence type="predicted"/>
<dbReference type="Proteomes" id="UP000886885">
    <property type="component" value="Chromosome 7D"/>
</dbReference>
<sequence length="423" mass="46504">MLVLLLPVDHPLVSTFDLLNLSDDESGRNEDLDLLNPFIMDSDLKGLSSMEGVHFYCRSCSNRLTRSPLKQFVEMPSVNWPEMADNWFGGCCCSFGGASEKLVNRYAQSYACPMGVCMLNSTAVTLCSDDLAGCKFSEKYKIQTYKPEQESGDEGLIEEAMRDFETESGRVTRCDSQCGVIQGVNGKSGSSCSKLENHGENVKFKVAEEKTNSSILLSALPASDLSEKVAPGPGCCDSVHHTQDYTDEGGIHDVCGPSLEDQKTTKAMELRINQRSFLNGFLGDAFIARSYNLSTDDGVRLFKCYISTSLPVGGPADLFRKYTLERMKSASGNGDCLDTKSNTDSVLKLDLHPVIKVLFSDCSSNTESQLRVLEDWVTKNQADEVFMLAHLIKELIETIASAKVEFPPSCTFLQGLSFSSMPR</sequence>
<dbReference type="EMBL" id="JAAWWB010000014">
    <property type="protein sequence ID" value="KAG6766762.1"/>
    <property type="molecule type" value="Genomic_DNA"/>
</dbReference>
<dbReference type="GO" id="GO:0000209">
    <property type="term" value="P:protein polyubiquitination"/>
    <property type="evidence" value="ECO:0007669"/>
    <property type="project" value="TreeGrafter"/>
</dbReference>
<dbReference type="GO" id="GO:0030332">
    <property type="term" value="F:cyclin binding"/>
    <property type="evidence" value="ECO:0007669"/>
    <property type="project" value="TreeGrafter"/>
</dbReference>
<comment type="caution">
    <text evidence="1">The sequence shown here is derived from an EMBL/GenBank/DDBJ whole genome shotgun (WGS) entry which is preliminary data.</text>
</comment>
<dbReference type="GO" id="GO:0006513">
    <property type="term" value="P:protein monoubiquitination"/>
    <property type="evidence" value="ECO:0007669"/>
    <property type="project" value="TreeGrafter"/>
</dbReference>
<organism evidence="1 2">
    <name type="scientific">Populus tomentosa</name>
    <name type="common">Chinese white poplar</name>
    <dbReference type="NCBI Taxonomy" id="118781"/>
    <lineage>
        <taxon>Eukaryota</taxon>
        <taxon>Viridiplantae</taxon>
        <taxon>Streptophyta</taxon>
        <taxon>Embryophyta</taxon>
        <taxon>Tracheophyta</taxon>
        <taxon>Spermatophyta</taxon>
        <taxon>Magnoliopsida</taxon>
        <taxon>eudicotyledons</taxon>
        <taxon>Gunneridae</taxon>
        <taxon>Pentapetalae</taxon>
        <taxon>rosids</taxon>
        <taxon>fabids</taxon>
        <taxon>Malpighiales</taxon>
        <taxon>Salicaceae</taxon>
        <taxon>Saliceae</taxon>
        <taxon>Populus</taxon>
    </lineage>
</organism>
<accession>A0A8X8CUH7</accession>
<dbReference type="GO" id="GO:0005829">
    <property type="term" value="C:cytosol"/>
    <property type="evidence" value="ECO:0007669"/>
    <property type="project" value="TreeGrafter"/>
</dbReference>
<evidence type="ECO:0000313" key="1">
    <source>
        <dbReference type="EMBL" id="KAG6766762.1"/>
    </source>
</evidence>
<protein>
    <recommendedName>
        <fullName evidence="3">Ubiquitin-conjugating enzyme E2-binding protein</fullName>
    </recommendedName>
</protein>
<dbReference type="Pfam" id="PF09814">
    <property type="entry name" value="HECT_2"/>
    <property type="match status" value="1"/>
</dbReference>
<dbReference type="GO" id="GO:0000151">
    <property type="term" value="C:ubiquitin ligase complex"/>
    <property type="evidence" value="ECO:0007669"/>
    <property type="project" value="TreeGrafter"/>
</dbReference>
<dbReference type="PANTHER" id="PTHR31531:SF2">
    <property type="entry name" value="E3 UBIQUITIN-PROTEIN LIGASE E3D"/>
    <property type="match status" value="1"/>
</dbReference>
<dbReference type="AlphaFoldDB" id="A0A8X8CUH7"/>
<dbReference type="PANTHER" id="PTHR31531">
    <property type="entry name" value="E3 UBIQUITIN-PROTEIN LIGASE E3D FAMILY MEMBER"/>
    <property type="match status" value="1"/>
</dbReference>
<gene>
    <name evidence="1" type="ORF">POTOM_027934</name>
</gene>
<dbReference type="GO" id="GO:0051865">
    <property type="term" value="P:protein autoubiquitination"/>
    <property type="evidence" value="ECO:0007669"/>
    <property type="project" value="TreeGrafter"/>
</dbReference>
<dbReference type="GO" id="GO:0005634">
    <property type="term" value="C:nucleus"/>
    <property type="evidence" value="ECO:0007669"/>
    <property type="project" value="TreeGrafter"/>
</dbReference>
<name>A0A8X8CUH7_POPTO</name>
<reference evidence="1" key="1">
    <citation type="journal article" date="2020" name="bioRxiv">
        <title>Hybrid origin of Populus tomentosa Carr. identified through genome sequencing and phylogenomic analysis.</title>
        <authorList>
            <person name="An X."/>
            <person name="Gao K."/>
            <person name="Chen Z."/>
            <person name="Li J."/>
            <person name="Yang X."/>
            <person name="Yang X."/>
            <person name="Zhou J."/>
            <person name="Guo T."/>
            <person name="Zhao T."/>
            <person name="Huang S."/>
            <person name="Miao D."/>
            <person name="Khan W.U."/>
            <person name="Rao P."/>
            <person name="Ye M."/>
            <person name="Lei B."/>
            <person name="Liao W."/>
            <person name="Wang J."/>
            <person name="Ji L."/>
            <person name="Li Y."/>
            <person name="Guo B."/>
            <person name="Mustafa N.S."/>
            <person name="Li S."/>
            <person name="Yun Q."/>
            <person name="Keller S.R."/>
            <person name="Mao J."/>
            <person name="Zhang R."/>
            <person name="Strauss S.H."/>
        </authorList>
    </citation>
    <scope>NUCLEOTIDE SEQUENCE</scope>
    <source>
        <strain evidence="1">GM15</strain>
        <tissue evidence="1">Leaf</tissue>
    </source>
</reference>
<dbReference type="InterPro" id="IPR019193">
    <property type="entry name" value="UBQ-conj_enz_E2-bd_prot"/>
</dbReference>